<sequence length="700" mass="81891">MQEDWKPKLDMIFDSLEDAWKFWVDYGGRVGFGVRKQYTHKQKDGSISCCRFVCCKEGLRKPDRRDYKTINPRSETRTNCKARLGLKNMCGKLIVHDFEEEHNHILHIQETTHMLSSQQKLSEAQCQQIDLADDAGLQQRKSFDLMSKEVGGRTNLGYTRLDQKNYLRKRRQRSLVHGEAGYLLQYFQRKLVESPPFYHAYQLDVEDQITNVFWADAGMLIDYGYFGDVLSLDSTYCTNSSHRPLAVFSGFNHHRRAVIFGAALLYDETTESYKWLFKTFLEAHKQKRPQTIFTDQDQAMAKALVEVIPETYHGLCTWHLMQNGIKHLGNLMKGESHFLSDFKKCMYGYDDEEQFEEGWRNLLEKFDVKENTWLQRVYSVREKWASCYLKKAFTLGMRSTQLSESVNADIKSFINVNLDLIKFFNRFEDVVEEKWYNELKCEYEARQKIPRLKNPYSDILKQVSELYTPTIFELFQHEYELFEACSVKSINVKASLVDCVIAMVKDLGEWKVSFDLDKKIIHCSCCKFETFGILCCHCLRVFIHMDVKSVPEQYILKRWTKLARSVSLPNVSVRHVVEDAQLTSTQRRRDICPRLMKIVDEACRSQETYTLLSKVTDLLDKEMLKFQNKQVSNTQVNEFLSNVIDIARNNDGSIQVKGFKKKEGRKGSKRLKGWVERQLSKRKKKGDSSASQDQDLTKVL</sequence>
<proteinExistence type="predicted"/>
<reference evidence="4" key="1">
    <citation type="journal article" date="2012" name="Nat. Biotechnol.">
        <title>Draft genome sequence of pigeonpea (Cajanus cajan), an orphan legume crop of resource-poor farmers.</title>
        <authorList>
            <person name="Varshney R.K."/>
            <person name="Chen W."/>
            <person name="Li Y."/>
            <person name="Bharti A.K."/>
            <person name="Saxena R.K."/>
            <person name="Schlueter J.A."/>
            <person name="Donoghue M.T."/>
            <person name="Azam S."/>
            <person name="Fan G."/>
            <person name="Whaley A.M."/>
            <person name="Farmer A.D."/>
            <person name="Sheridan J."/>
            <person name="Iwata A."/>
            <person name="Tuteja R."/>
            <person name="Penmetsa R.V."/>
            <person name="Wu W."/>
            <person name="Upadhyaya H.D."/>
            <person name="Yang S.P."/>
            <person name="Shah T."/>
            <person name="Saxena K.B."/>
            <person name="Michael T."/>
            <person name="McCombie W.R."/>
            <person name="Yang B."/>
            <person name="Zhang G."/>
            <person name="Yang H."/>
            <person name="Wang J."/>
            <person name="Spillane C."/>
            <person name="Cook D.R."/>
            <person name="May G.D."/>
            <person name="Xu X."/>
            <person name="Jackson S.A."/>
        </authorList>
    </citation>
    <scope>NUCLEOTIDE SEQUENCE [LARGE SCALE GENOMIC DNA]</scope>
</reference>
<accession>A0A151RX65</accession>
<dbReference type="PANTHER" id="PTHR47718">
    <property type="entry name" value="OS01G0519700 PROTEIN"/>
    <property type="match status" value="1"/>
</dbReference>
<dbReference type="Pfam" id="PF03101">
    <property type="entry name" value="FAR1"/>
    <property type="match status" value="1"/>
</dbReference>
<dbReference type="InterPro" id="IPR007527">
    <property type="entry name" value="Znf_SWIM"/>
</dbReference>
<keyword evidence="5" id="KW-1185">Reference proteome</keyword>
<dbReference type="PROSITE" id="PS50966">
    <property type="entry name" value="ZF_SWIM"/>
    <property type="match status" value="1"/>
</dbReference>
<evidence type="ECO:0000256" key="2">
    <source>
        <dbReference type="SAM" id="MobiDB-lite"/>
    </source>
</evidence>
<gene>
    <name evidence="4" type="ORF">KK1_031238</name>
</gene>
<dbReference type="Gramene" id="C.cajan_33019.t">
    <property type="protein sequence ID" value="C.cajan_33019.t.cds1"/>
    <property type="gene ID" value="C.cajan_33019"/>
</dbReference>
<dbReference type="Pfam" id="PF10551">
    <property type="entry name" value="MULE"/>
    <property type="match status" value="1"/>
</dbReference>
<keyword evidence="1" id="KW-0479">Metal-binding</keyword>
<keyword evidence="1" id="KW-0862">Zinc</keyword>
<evidence type="ECO:0000313" key="5">
    <source>
        <dbReference type="Proteomes" id="UP000075243"/>
    </source>
</evidence>
<dbReference type="InterPro" id="IPR018289">
    <property type="entry name" value="MULE_transposase_dom"/>
</dbReference>
<organism evidence="4 5">
    <name type="scientific">Cajanus cajan</name>
    <name type="common">Pigeon pea</name>
    <name type="synonym">Cajanus indicus</name>
    <dbReference type="NCBI Taxonomy" id="3821"/>
    <lineage>
        <taxon>Eukaryota</taxon>
        <taxon>Viridiplantae</taxon>
        <taxon>Streptophyta</taxon>
        <taxon>Embryophyta</taxon>
        <taxon>Tracheophyta</taxon>
        <taxon>Spermatophyta</taxon>
        <taxon>Magnoliopsida</taxon>
        <taxon>eudicotyledons</taxon>
        <taxon>Gunneridae</taxon>
        <taxon>Pentapetalae</taxon>
        <taxon>rosids</taxon>
        <taxon>fabids</taxon>
        <taxon>Fabales</taxon>
        <taxon>Fabaceae</taxon>
        <taxon>Papilionoideae</taxon>
        <taxon>50 kb inversion clade</taxon>
        <taxon>NPAAA clade</taxon>
        <taxon>indigoferoid/millettioid clade</taxon>
        <taxon>Phaseoleae</taxon>
        <taxon>Cajanus</taxon>
    </lineage>
</organism>
<evidence type="ECO:0000259" key="3">
    <source>
        <dbReference type="PROSITE" id="PS50966"/>
    </source>
</evidence>
<feature type="region of interest" description="Disordered" evidence="2">
    <location>
        <begin position="659"/>
        <end position="700"/>
    </location>
</feature>
<dbReference type="OMA" id="DSIVHIM"/>
<dbReference type="InterPro" id="IPR004330">
    <property type="entry name" value="FAR1_DNA_bnd_dom"/>
</dbReference>
<dbReference type="Proteomes" id="UP000075243">
    <property type="component" value="Unassembled WGS sequence"/>
</dbReference>
<evidence type="ECO:0000256" key="1">
    <source>
        <dbReference type="PROSITE-ProRule" id="PRU00325"/>
    </source>
</evidence>
<keyword evidence="1" id="KW-0863">Zinc-finger</keyword>
<dbReference type="Pfam" id="PF04434">
    <property type="entry name" value="SWIM"/>
    <property type="match status" value="1"/>
</dbReference>
<feature type="compositionally biased region" description="Basic residues" evidence="2">
    <location>
        <begin position="659"/>
        <end position="672"/>
    </location>
</feature>
<evidence type="ECO:0000313" key="4">
    <source>
        <dbReference type="EMBL" id="KYP47138.1"/>
    </source>
</evidence>
<protein>
    <submittedName>
        <fullName evidence="4">Protein FAR1-RELATED SEQUENCE 5</fullName>
    </submittedName>
</protein>
<dbReference type="PANTHER" id="PTHR47718:SF2">
    <property type="entry name" value="PROTEIN FAR1-RELATED SEQUENCE 5-LIKE"/>
    <property type="match status" value="1"/>
</dbReference>
<feature type="domain" description="SWIM-type" evidence="3">
    <location>
        <begin position="510"/>
        <end position="546"/>
    </location>
</feature>
<dbReference type="GO" id="GO:0008270">
    <property type="term" value="F:zinc ion binding"/>
    <property type="evidence" value="ECO:0007669"/>
    <property type="project" value="UniProtKB-KW"/>
</dbReference>
<name>A0A151RX65_CAJCA</name>
<dbReference type="AlphaFoldDB" id="A0A151RX65"/>
<dbReference type="EMBL" id="KQ483536">
    <property type="protein sequence ID" value="KYP47138.1"/>
    <property type="molecule type" value="Genomic_DNA"/>
</dbReference>